<keyword evidence="2" id="KW-0812">Transmembrane</keyword>
<keyword evidence="4" id="KW-1185">Reference proteome</keyword>
<name>A0A8H7Q4Z9_MORIS</name>
<dbReference type="AlphaFoldDB" id="A0A8H7Q4Z9"/>
<reference evidence="3" key="1">
    <citation type="submission" date="2020-12" db="EMBL/GenBank/DDBJ databases">
        <title>Metabolic potential, ecology and presence of endohyphal bacteria is reflected in genomic diversity of Mucoromycotina.</title>
        <authorList>
            <person name="Muszewska A."/>
            <person name="Okrasinska A."/>
            <person name="Steczkiewicz K."/>
            <person name="Drgas O."/>
            <person name="Orlowska M."/>
            <person name="Perlinska-Lenart U."/>
            <person name="Aleksandrzak-Piekarczyk T."/>
            <person name="Szatraj K."/>
            <person name="Zielenkiewicz U."/>
            <person name="Pilsyk S."/>
            <person name="Malc E."/>
            <person name="Mieczkowski P."/>
            <person name="Kruszewska J.S."/>
            <person name="Biernat P."/>
            <person name="Pawlowska J."/>
        </authorList>
    </citation>
    <scope>NUCLEOTIDE SEQUENCE</scope>
    <source>
        <strain evidence="3">WA0000067209</strain>
    </source>
</reference>
<feature type="region of interest" description="Disordered" evidence="1">
    <location>
        <begin position="1"/>
        <end position="92"/>
    </location>
</feature>
<protein>
    <submittedName>
        <fullName evidence="3">Uncharacterized protein</fullName>
    </submittedName>
</protein>
<keyword evidence="2" id="KW-0472">Membrane</keyword>
<keyword evidence="2" id="KW-1133">Transmembrane helix</keyword>
<organism evidence="3 4">
    <name type="scientific">Mortierella isabellina</name>
    <name type="common">Filamentous fungus</name>
    <name type="synonym">Umbelopsis isabellina</name>
    <dbReference type="NCBI Taxonomy" id="91625"/>
    <lineage>
        <taxon>Eukaryota</taxon>
        <taxon>Fungi</taxon>
        <taxon>Fungi incertae sedis</taxon>
        <taxon>Mucoromycota</taxon>
        <taxon>Mucoromycotina</taxon>
        <taxon>Umbelopsidomycetes</taxon>
        <taxon>Umbelopsidales</taxon>
        <taxon>Umbelopsidaceae</taxon>
        <taxon>Umbelopsis</taxon>
    </lineage>
</organism>
<feature type="compositionally biased region" description="Basic and acidic residues" evidence="1">
    <location>
        <begin position="59"/>
        <end position="78"/>
    </location>
</feature>
<dbReference type="EMBL" id="JAEPQZ010000001">
    <property type="protein sequence ID" value="KAG2185921.1"/>
    <property type="molecule type" value="Genomic_DNA"/>
</dbReference>
<proteinExistence type="predicted"/>
<feature type="transmembrane region" description="Helical" evidence="2">
    <location>
        <begin position="146"/>
        <end position="169"/>
    </location>
</feature>
<feature type="compositionally biased region" description="Polar residues" evidence="1">
    <location>
        <begin position="1"/>
        <end position="13"/>
    </location>
</feature>
<gene>
    <name evidence="3" type="ORF">INT43_002359</name>
</gene>
<evidence type="ECO:0000256" key="1">
    <source>
        <dbReference type="SAM" id="MobiDB-lite"/>
    </source>
</evidence>
<evidence type="ECO:0000313" key="4">
    <source>
        <dbReference type="Proteomes" id="UP000654370"/>
    </source>
</evidence>
<dbReference type="Proteomes" id="UP000654370">
    <property type="component" value="Unassembled WGS sequence"/>
</dbReference>
<dbReference type="OrthoDB" id="2140426at2759"/>
<feature type="transmembrane region" description="Helical" evidence="2">
    <location>
        <begin position="189"/>
        <end position="209"/>
    </location>
</feature>
<comment type="caution">
    <text evidence="3">The sequence shown here is derived from an EMBL/GenBank/DDBJ whole genome shotgun (WGS) entry which is preliminary data.</text>
</comment>
<evidence type="ECO:0000313" key="3">
    <source>
        <dbReference type="EMBL" id="KAG2185921.1"/>
    </source>
</evidence>
<sequence length="214" mass="24913">MASPLQSHNSNAQARRPDIAGIQQDSHVHSPGSWQYQLTESMLMHNTGYDIPPSIQESRPSEEHYQNIDNEKEEHQPHIEVYPPPRDENETDDIKEITTPQRFGSYIDRRFEPIGRDGRPHRPMRAFSEYEEDSEPSAPLVPRGSLMFLFGFICPPIWWIGAFYPFTCFKSSQTRIPKIERRWRSANRVMALFSILLIAVLLGIMGWYISKYHP</sequence>
<evidence type="ECO:0000256" key="2">
    <source>
        <dbReference type="SAM" id="Phobius"/>
    </source>
</evidence>
<accession>A0A8H7Q4Z9</accession>